<evidence type="ECO:0000313" key="7">
    <source>
        <dbReference type="EMBL" id="GMN60714.1"/>
    </source>
</evidence>
<keyword evidence="8" id="KW-1185">Reference proteome</keyword>
<evidence type="ECO:0000313" key="8">
    <source>
        <dbReference type="Proteomes" id="UP001187192"/>
    </source>
</evidence>
<feature type="domain" description="NAC" evidence="6">
    <location>
        <begin position="1"/>
        <end position="97"/>
    </location>
</feature>
<keyword evidence="2" id="KW-0238">DNA-binding</keyword>
<dbReference type="InterPro" id="IPR036093">
    <property type="entry name" value="NAC_dom_sf"/>
</dbReference>
<evidence type="ECO:0000259" key="6">
    <source>
        <dbReference type="PROSITE" id="PS51005"/>
    </source>
</evidence>
<dbReference type="SUPFAM" id="SSF101941">
    <property type="entry name" value="NAC domain"/>
    <property type="match status" value="1"/>
</dbReference>
<dbReference type="PANTHER" id="PTHR31744">
    <property type="entry name" value="PROTEIN CUP-SHAPED COTYLEDON 2-RELATED"/>
    <property type="match status" value="1"/>
</dbReference>
<dbReference type="GO" id="GO:0006355">
    <property type="term" value="P:regulation of DNA-templated transcription"/>
    <property type="evidence" value="ECO:0007669"/>
    <property type="project" value="InterPro"/>
</dbReference>
<evidence type="ECO:0000256" key="1">
    <source>
        <dbReference type="ARBA" id="ARBA00023015"/>
    </source>
</evidence>
<evidence type="ECO:0000256" key="2">
    <source>
        <dbReference type="ARBA" id="ARBA00023125"/>
    </source>
</evidence>
<dbReference type="PANTHER" id="PTHR31744:SF210">
    <property type="entry name" value="NAC DOMAIN-CONTAINING PROTEIN 86-LIKE"/>
    <property type="match status" value="1"/>
</dbReference>
<comment type="caution">
    <text evidence="7">The sequence shown here is derived from an EMBL/GenBank/DDBJ whole genome shotgun (WGS) entry which is preliminary data.</text>
</comment>
<dbReference type="Proteomes" id="UP001187192">
    <property type="component" value="Unassembled WGS sequence"/>
</dbReference>
<sequence>MEWYFYSPRDRKYPNGSRTNRATRAGYWKATGKDRPVHSQRRAVGMKKTLVYYRGRAPHGLRTNWVMHEYRLIEDSLSGTASSTLKDSYALCRVFKKTIQIPKSNKDEKVNNSTGKTEKESAAKVSESSTGTDQISRGTENEDENNFNNDYFPNKLFVSETSSSDLTQGTPTETGVADELQAPFASDSEANSAVADLYSFGVDCSSKLIEEIQMTSYESLQYQLAYPPLELEDFPQINLGEMKLLKSETTEECLSYDKFREYMNGTVEDIFSICSSSSSQENSIPLPMQEN</sequence>
<proteinExistence type="predicted"/>
<keyword evidence="4" id="KW-0539">Nucleus</keyword>
<accession>A0AA88DSM7</accession>
<organism evidence="7 8">
    <name type="scientific">Ficus carica</name>
    <name type="common">Common fig</name>
    <dbReference type="NCBI Taxonomy" id="3494"/>
    <lineage>
        <taxon>Eukaryota</taxon>
        <taxon>Viridiplantae</taxon>
        <taxon>Streptophyta</taxon>
        <taxon>Embryophyta</taxon>
        <taxon>Tracheophyta</taxon>
        <taxon>Spermatophyta</taxon>
        <taxon>Magnoliopsida</taxon>
        <taxon>eudicotyledons</taxon>
        <taxon>Gunneridae</taxon>
        <taxon>Pentapetalae</taxon>
        <taxon>rosids</taxon>
        <taxon>fabids</taxon>
        <taxon>Rosales</taxon>
        <taxon>Moraceae</taxon>
        <taxon>Ficeae</taxon>
        <taxon>Ficus</taxon>
    </lineage>
</organism>
<protein>
    <recommendedName>
        <fullName evidence="6">NAC domain-containing protein</fullName>
    </recommendedName>
</protein>
<dbReference type="Gene3D" id="2.170.150.80">
    <property type="entry name" value="NAC domain"/>
    <property type="match status" value="1"/>
</dbReference>
<gene>
    <name evidence="7" type="ORF">TIFTF001_029802</name>
</gene>
<dbReference type="PROSITE" id="PS51005">
    <property type="entry name" value="NAC"/>
    <property type="match status" value="1"/>
</dbReference>
<feature type="region of interest" description="Disordered" evidence="5">
    <location>
        <begin position="106"/>
        <end position="151"/>
    </location>
</feature>
<keyword evidence="3" id="KW-0804">Transcription</keyword>
<dbReference type="GO" id="GO:0003677">
    <property type="term" value="F:DNA binding"/>
    <property type="evidence" value="ECO:0007669"/>
    <property type="project" value="UniProtKB-KW"/>
</dbReference>
<evidence type="ECO:0000256" key="5">
    <source>
        <dbReference type="SAM" id="MobiDB-lite"/>
    </source>
</evidence>
<keyword evidence="1" id="KW-0805">Transcription regulation</keyword>
<name>A0AA88DSM7_FICCA</name>
<dbReference type="AlphaFoldDB" id="A0AA88DSM7"/>
<dbReference type="InterPro" id="IPR003441">
    <property type="entry name" value="NAC-dom"/>
</dbReference>
<evidence type="ECO:0000256" key="3">
    <source>
        <dbReference type="ARBA" id="ARBA00023163"/>
    </source>
</evidence>
<dbReference type="EMBL" id="BTGU01000101">
    <property type="protein sequence ID" value="GMN60714.1"/>
    <property type="molecule type" value="Genomic_DNA"/>
</dbReference>
<evidence type="ECO:0000256" key="4">
    <source>
        <dbReference type="ARBA" id="ARBA00023242"/>
    </source>
</evidence>
<reference evidence="7" key="1">
    <citation type="submission" date="2023-07" db="EMBL/GenBank/DDBJ databases">
        <title>draft genome sequence of fig (Ficus carica).</title>
        <authorList>
            <person name="Takahashi T."/>
            <person name="Nishimura K."/>
        </authorList>
    </citation>
    <scope>NUCLEOTIDE SEQUENCE</scope>
</reference>
<dbReference type="Pfam" id="PF02365">
    <property type="entry name" value="NAM"/>
    <property type="match status" value="1"/>
</dbReference>
<feature type="compositionally biased region" description="Basic and acidic residues" evidence="5">
    <location>
        <begin position="106"/>
        <end position="122"/>
    </location>
</feature>